<evidence type="ECO:0000313" key="3">
    <source>
        <dbReference type="Proteomes" id="UP001642360"/>
    </source>
</evidence>
<sequence>MPGIWVDFLVQGWKIEEHHNFELCFQVREISALAGSSRQRQPLLKGGSVTLLRCSTSKCCVIELRACLRALTEGVEVRKDKGMMTIITRIGLQNWRHLLAIQNGPYYRPLTLPQQTIKYYC</sequence>
<dbReference type="EMBL" id="CAUOFW020003247">
    <property type="protein sequence ID" value="CAK9158793.1"/>
    <property type="molecule type" value="Genomic_DNA"/>
</dbReference>
<dbReference type="EMBL" id="CAUOFW020001502">
    <property type="protein sequence ID" value="CAK9145550.1"/>
    <property type="molecule type" value="Genomic_DNA"/>
</dbReference>
<protein>
    <submittedName>
        <fullName evidence="1">Uncharacterized protein</fullName>
    </submittedName>
</protein>
<accession>A0ABC8RKQ3</accession>
<keyword evidence="3" id="KW-1185">Reference proteome</keyword>
<name>A0ABC8RKQ3_9AQUA</name>
<proteinExistence type="predicted"/>
<reference evidence="1 3" key="1">
    <citation type="submission" date="2024-02" db="EMBL/GenBank/DDBJ databases">
        <authorList>
            <person name="Vignale AGUSTIN F."/>
            <person name="Sosa J E."/>
            <person name="Modenutti C."/>
        </authorList>
    </citation>
    <scope>NUCLEOTIDE SEQUENCE [LARGE SCALE GENOMIC DNA]</scope>
</reference>
<organism evidence="1 3">
    <name type="scientific">Ilex paraguariensis</name>
    <name type="common">yerba mate</name>
    <dbReference type="NCBI Taxonomy" id="185542"/>
    <lineage>
        <taxon>Eukaryota</taxon>
        <taxon>Viridiplantae</taxon>
        <taxon>Streptophyta</taxon>
        <taxon>Embryophyta</taxon>
        <taxon>Tracheophyta</taxon>
        <taxon>Spermatophyta</taxon>
        <taxon>Magnoliopsida</taxon>
        <taxon>eudicotyledons</taxon>
        <taxon>Gunneridae</taxon>
        <taxon>Pentapetalae</taxon>
        <taxon>asterids</taxon>
        <taxon>campanulids</taxon>
        <taxon>Aquifoliales</taxon>
        <taxon>Aquifoliaceae</taxon>
        <taxon>Ilex</taxon>
    </lineage>
</organism>
<evidence type="ECO:0000313" key="2">
    <source>
        <dbReference type="EMBL" id="CAK9158793.1"/>
    </source>
</evidence>
<dbReference type="AlphaFoldDB" id="A0ABC8RKQ3"/>
<comment type="caution">
    <text evidence="1">The sequence shown here is derived from an EMBL/GenBank/DDBJ whole genome shotgun (WGS) entry which is preliminary data.</text>
</comment>
<evidence type="ECO:0000313" key="1">
    <source>
        <dbReference type="EMBL" id="CAK9145550.1"/>
    </source>
</evidence>
<dbReference type="Proteomes" id="UP001642360">
    <property type="component" value="Unassembled WGS sequence"/>
</dbReference>
<gene>
    <name evidence="1" type="ORF">ILEXP_LOCUS13371</name>
    <name evidence="2" type="ORF">ILEXP_LOCUS27460</name>
</gene>